<keyword evidence="1" id="KW-1133">Transmembrane helix</keyword>
<sequence length="85" mass="9813">MSNYFKMTLPALIFSSLIFYFIYKKVNIKKLIGNKNSRKIGAILITFILYVVGLEIIDSFNTTKVYHDLFMGLFLGPFISIMSFV</sequence>
<keyword evidence="1" id="KW-0812">Transmembrane</keyword>
<keyword evidence="1" id="KW-0472">Membrane</keyword>
<evidence type="ECO:0000313" key="3">
    <source>
        <dbReference type="Proteomes" id="UP000726170"/>
    </source>
</evidence>
<proteinExistence type="predicted"/>
<reference evidence="2 3" key="1">
    <citation type="submission" date="2021-06" db="EMBL/GenBank/DDBJ databases">
        <authorList>
            <person name="Sun Q."/>
            <person name="Li D."/>
        </authorList>
    </citation>
    <scope>NUCLEOTIDE SEQUENCE [LARGE SCALE GENOMIC DNA]</scope>
    <source>
        <strain evidence="2 3">MSJ-11</strain>
    </source>
</reference>
<feature type="transmembrane region" description="Helical" evidence="1">
    <location>
        <begin position="43"/>
        <end position="60"/>
    </location>
</feature>
<protein>
    <submittedName>
        <fullName evidence="2">Uncharacterized protein</fullName>
    </submittedName>
</protein>
<feature type="transmembrane region" description="Helical" evidence="1">
    <location>
        <begin position="6"/>
        <end position="23"/>
    </location>
</feature>
<name>A0ABS6EHH3_9CLOT</name>
<dbReference type="EMBL" id="JAHLQF010000002">
    <property type="protein sequence ID" value="MBU5483910.1"/>
    <property type="molecule type" value="Genomic_DNA"/>
</dbReference>
<evidence type="ECO:0000313" key="2">
    <source>
        <dbReference type="EMBL" id="MBU5483910.1"/>
    </source>
</evidence>
<organism evidence="2 3">
    <name type="scientific">Clostridium mobile</name>
    <dbReference type="NCBI Taxonomy" id="2841512"/>
    <lineage>
        <taxon>Bacteria</taxon>
        <taxon>Bacillati</taxon>
        <taxon>Bacillota</taxon>
        <taxon>Clostridia</taxon>
        <taxon>Eubacteriales</taxon>
        <taxon>Clostridiaceae</taxon>
        <taxon>Clostridium</taxon>
    </lineage>
</organism>
<gene>
    <name evidence="2" type="ORF">KQI86_06180</name>
</gene>
<comment type="caution">
    <text evidence="2">The sequence shown here is derived from an EMBL/GenBank/DDBJ whole genome shotgun (WGS) entry which is preliminary data.</text>
</comment>
<evidence type="ECO:0000256" key="1">
    <source>
        <dbReference type="SAM" id="Phobius"/>
    </source>
</evidence>
<accession>A0ABS6EHH3</accession>
<dbReference type="Proteomes" id="UP000726170">
    <property type="component" value="Unassembled WGS sequence"/>
</dbReference>
<dbReference type="RefSeq" id="WP_216438410.1">
    <property type="nucleotide sequence ID" value="NZ_JAHLQF010000002.1"/>
</dbReference>
<feature type="transmembrane region" description="Helical" evidence="1">
    <location>
        <begin position="66"/>
        <end position="84"/>
    </location>
</feature>
<keyword evidence="3" id="KW-1185">Reference proteome</keyword>